<evidence type="ECO:0000313" key="10">
    <source>
        <dbReference type="EMBL" id="KAK6505910.1"/>
    </source>
</evidence>
<sequence length="2029" mass="225475">MQGSFLSSLGRRALPSYHRLQLRTIARSNLHRNPNPVAVTAYSLCFSYSTQSELPLGARASNNIFFSPAHRSEAKGKSRVPPSNNSGSSTKQLASRHVPGRKGNFAKQKANTKKGLGSSSSRHTSQQDYTNNSLQNKNRSDQQPPQDLHLYRTKADLLSEFKIPSNGEYSRMRSSPLALLLDTGRFSKVSIFGSSSRTPRGNVIHHVRATGKMQIDDSPSSFVGYGAAETQSAAQSVAWLHIACQIHQQIGPEQVMGTMYDKGEITSEVLKKEKDSKLEVYEYCAAYNGTPEFHYRRVPRNRQHEIMLNFPPQNIKIVVRHRDAVLGDTIACLLFKKQAEQWHAQNSDSNLQVKNVLSLNSSNAKQFLDICKQQGKIGKYDCIIPADKLLRVSGMHSLQALIDGEPLGQVVHGASKKAAETLAYFVAALKLREAQPDIFANFIEALRAGKGEVLKPLSPIWFRSRWDYLQPMVDTVNMVRRIGIPREYTDTTFQENDNATKGRSFGWSPPSHHAVKIRSQELLDKHIAYNANPSLEELRTKRADLPMNQYAAQVLDIVKNNPVSIIVGATGSGKTTQVPQILLEDAVKGGEGALCNIICTQPRRIAATSVAQRVAEERNESLRETVGYHVRFDSKVAAPNGSINFCTTGILLQQLRSNAEVALRGVSHILIDEVHERDIQIDFLMVLLKRVMRQREQQGLPPIKVVLMSATMNTELFAGYFASRQENGRLQDCPSLSVPGRTFPVAEYFLDEIQSMLTTQYSASDLKLLRDADTRDYLESESKYRARVSPLQLTQATRNTNIPEDDSFIDWKRKAIVGDDGEVIVSNEKEDGLTPCGLVAIVVAHLAKTTDAGDILVFLPGLAEIKLVHEMLRLNAPLGVDFQNSDIYRIDILHSSLPQQQMDVFHANAAGKRKIILSTNIAETSVTIPEVRYVVDSGKLREKRFEQTSRITKLQCTWISKSNSKQRAGRAGRVRNGNYYALFTKERFTEFRPSSLPEILRSDLQEICLDIRAQGFKDPIAQFLSEAIEPPSSVSIEAALSQLRGLGALEKDETLTNLGKVLATMPVEPALGKMILLGVIFKCLDPMVILGAASGSRDLFVSPLERKREAQAMKTAFAKGTSSDHMATINAFREWRTRRDNESMFATSRFTEENFLHRGALRVIDQTANQIEEILVNEGIIPYLPKAQRFKGEYGHPRFNENSASIPLIKALSLAGTYPNVGVALGGLGFRTMEENFVMIHPGSTNYSGRGQGQGPPRDTIVSFGTKARSSDGKSTYMRDVTQNTVLNTMLFGGKPTQQTNMLLFDGWIPVSISDERVLKVVLQFRLVLDKVLNYVFQNVSVRKSNNEAAKADQKLRDVVAGGVLEALEKYSEVHPSGPIISNRVLRSNLTVRSQRSLAAPGPRSFLRSSRVIRKLPPPQSTPTLPSTTYQTPSDAFVATSTKTRVRATLIPAMDLSNQTTDNSRRGIRTLNEKGDRDGLMVTSFAEYSSKRDRQPLQFNNSPAKRTKFSGLPGQAGSQLFGGRSQDPLVNGLDEVDLFRNAQFSEINKGLLQKNHIKGSDEGNDDSKMVRLAARIDVVTEAAAEKLTLSDRREGPTNPGDLQTIDRGIRLLKTPPPLVPIESEGVNESPLPPTVKQRHASPDTIKKGLEEIYSSGKRKGHYEGIEFESTPEWSPTRKQRLNTSRQLSDHYYPAVYANIGNKGYRMFLEHREALQREAKLLGDELVVERRKALAEKSQRAAVSTSGEVSSFIALCLDINDEEITRNVATVQDAGELKIDPHDKLLRGRISSQHGVRGLSTLTFTDYNNAARKPKSGSLGSRSLQGYSHENLLHFKVNMEVVTADGPIVNNLKVECSDWARMELGQALLKYSAERNISAALYCISSYATLARRRAECWVLLQNQFSRLIPVATQPELNSKLARSLEDGTGVARRLLVANLPRRKMTFQGRNALSNTPTSSETEVCLYWHIGIKTTGESYSNMSANIRLLSGDSDGIRVTQQMSNLFKVLVGEYGFLEGSSRLLDTFFGRS</sequence>
<dbReference type="SMART" id="SM00487">
    <property type="entry name" value="DEXDc"/>
    <property type="match status" value="1"/>
</dbReference>
<dbReference type="Pfam" id="PF04408">
    <property type="entry name" value="WHD_HA2"/>
    <property type="match status" value="1"/>
</dbReference>
<reference evidence="10 11" key="1">
    <citation type="submission" date="2019-10" db="EMBL/GenBank/DDBJ databases">
        <authorList>
            <person name="Palmer J.M."/>
        </authorList>
    </citation>
    <scope>NUCLEOTIDE SEQUENCE [LARGE SCALE GENOMIC DNA]</scope>
    <source>
        <strain evidence="10 11">TWF506</strain>
    </source>
</reference>
<dbReference type="PROSITE" id="PS51194">
    <property type="entry name" value="HELICASE_CTER"/>
    <property type="match status" value="1"/>
</dbReference>
<dbReference type="Proteomes" id="UP001307849">
    <property type="component" value="Unassembled WGS sequence"/>
</dbReference>
<dbReference type="SUPFAM" id="SSF52540">
    <property type="entry name" value="P-loop containing nucleoside triphosphate hydrolases"/>
    <property type="match status" value="1"/>
</dbReference>
<dbReference type="SMART" id="SM00847">
    <property type="entry name" value="HA2"/>
    <property type="match status" value="1"/>
</dbReference>
<dbReference type="InterPro" id="IPR027417">
    <property type="entry name" value="P-loop_NTPase"/>
</dbReference>
<dbReference type="InterPro" id="IPR001650">
    <property type="entry name" value="Helicase_C-like"/>
</dbReference>
<accession>A0AAN8NDH8</accession>
<dbReference type="GO" id="GO:0003723">
    <property type="term" value="F:RNA binding"/>
    <property type="evidence" value="ECO:0007669"/>
    <property type="project" value="TreeGrafter"/>
</dbReference>
<comment type="similarity">
    <text evidence="1">Belongs to the DEAD box helicase family. DEAH subfamily.</text>
</comment>
<dbReference type="PANTHER" id="PTHR18934:SF99">
    <property type="entry name" value="ATP-DEPENDENT RNA HELICASE DHX37-RELATED"/>
    <property type="match status" value="1"/>
</dbReference>
<keyword evidence="5 10" id="KW-0347">Helicase</keyword>
<dbReference type="GO" id="GO:0003724">
    <property type="term" value="F:RNA helicase activity"/>
    <property type="evidence" value="ECO:0007669"/>
    <property type="project" value="UniProtKB-EC"/>
</dbReference>
<dbReference type="SMART" id="SM00490">
    <property type="entry name" value="HELICc"/>
    <property type="match status" value="1"/>
</dbReference>
<dbReference type="Pfam" id="PF00271">
    <property type="entry name" value="Helicase_C"/>
    <property type="match status" value="1"/>
</dbReference>
<dbReference type="Gene3D" id="3.40.50.300">
    <property type="entry name" value="P-loop containing nucleotide triphosphate hydrolases"/>
    <property type="match status" value="2"/>
</dbReference>
<dbReference type="GO" id="GO:1990904">
    <property type="term" value="C:ribonucleoprotein complex"/>
    <property type="evidence" value="ECO:0007669"/>
    <property type="project" value="UniProtKB-ARBA"/>
</dbReference>
<evidence type="ECO:0000256" key="7">
    <source>
        <dbReference type="SAM" id="MobiDB-lite"/>
    </source>
</evidence>
<protein>
    <recommendedName>
        <fullName evidence="2">RNA helicase</fullName>
        <ecNumber evidence="2">3.6.4.13</ecNumber>
    </recommendedName>
</protein>
<dbReference type="GO" id="GO:0016787">
    <property type="term" value="F:hydrolase activity"/>
    <property type="evidence" value="ECO:0007669"/>
    <property type="project" value="UniProtKB-KW"/>
</dbReference>
<evidence type="ECO:0000256" key="2">
    <source>
        <dbReference type="ARBA" id="ARBA00012552"/>
    </source>
</evidence>
<dbReference type="Pfam" id="PF00270">
    <property type="entry name" value="DEAD"/>
    <property type="match status" value="1"/>
</dbReference>
<dbReference type="InterPro" id="IPR002464">
    <property type="entry name" value="DNA/RNA_helicase_DEAH_CS"/>
</dbReference>
<evidence type="ECO:0000259" key="9">
    <source>
        <dbReference type="PROSITE" id="PS51194"/>
    </source>
</evidence>
<feature type="region of interest" description="Disordered" evidence="7">
    <location>
        <begin position="1621"/>
        <end position="1641"/>
    </location>
</feature>
<keyword evidence="11" id="KW-1185">Reference proteome</keyword>
<comment type="caution">
    <text evidence="10">The sequence shown here is derived from an EMBL/GenBank/DDBJ whole genome shotgun (WGS) entry which is preliminary data.</text>
</comment>
<evidence type="ECO:0000259" key="8">
    <source>
        <dbReference type="PROSITE" id="PS51192"/>
    </source>
</evidence>
<organism evidence="10 11">
    <name type="scientific">Arthrobotrys conoides</name>
    <dbReference type="NCBI Taxonomy" id="74498"/>
    <lineage>
        <taxon>Eukaryota</taxon>
        <taxon>Fungi</taxon>
        <taxon>Dikarya</taxon>
        <taxon>Ascomycota</taxon>
        <taxon>Pezizomycotina</taxon>
        <taxon>Orbiliomycetes</taxon>
        <taxon>Orbiliales</taxon>
        <taxon>Orbiliaceae</taxon>
        <taxon>Arthrobotrys</taxon>
    </lineage>
</organism>
<feature type="region of interest" description="Disordered" evidence="7">
    <location>
        <begin position="71"/>
        <end position="145"/>
    </location>
</feature>
<dbReference type="FunFam" id="1.20.120.1080:FF:000002">
    <property type="entry name" value="Putative ATP-dependent RNA helicase DHX36"/>
    <property type="match status" value="1"/>
</dbReference>
<dbReference type="EC" id="3.6.4.13" evidence="2"/>
<feature type="domain" description="Helicase ATP-binding" evidence="8">
    <location>
        <begin position="555"/>
        <end position="730"/>
    </location>
</feature>
<evidence type="ECO:0000256" key="6">
    <source>
        <dbReference type="ARBA" id="ARBA00022840"/>
    </source>
</evidence>
<evidence type="ECO:0000313" key="11">
    <source>
        <dbReference type="Proteomes" id="UP001307849"/>
    </source>
</evidence>
<dbReference type="InterPro" id="IPR011545">
    <property type="entry name" value="DEAD/DEAH_box_helicase_dom"/>
</dbReference>
<keyword evidence="6" id="KW-0067">ATP-binding</keyword>
<dbReference type="PANTHER" id="PTHR18934">
    <property type="entry name" value="ATP-DEPENDENT RNA HELICASE"/>
    <property type="match status" value="1"/>
</dbReference>
<dbReference type="CDD" id="cd17917">
    <property type="entry name" value="DEXHc_RHA-like"/>
    <property type="match status" value="1"/>
</dbReference>
<feature type="compositionally biased region" description="Polar residues" evidence="7">
    <location>
        <begin position="117"/>
        <end position="145"/>
    </location>
</feature>
<name>A0AAN8NDH8_9PEZI</name>
<dbReference type="InterPro" id="IPR014001">
    <property type="entry name" value="Helicase_ATP-bd"/>
</dbReference>
<dbReference type="InterPro" id="IPR048333">
    <property type="entry name" value="HA2_WH"/>
</dbReference>
<evidence type="ECO:0000256" key="3">
    <source>
        <dbReference type="ARBA" id="ARBA00022741"/>
    </source>
</evidence>
<feature type="region of interest" description="Disordered" evidence="7">
    <location>
        <begin position="1491"/>
        <end position="1511"/>
    </location>
</feature>
<keyword evidence="3" id="KW-0547">Nucleotide-binding</keyword>
<dbReference type="GO" id="GO:0005524">
    <property type="term" value="F:ATP binding"/>
    <property type="evidence" value="ECO:0007669"/>
    <property type="project" value="UniProtKB-KW"/>
</dbReference>
<evidence type="ECO:0000256" key="4">
    <source>
        <dbReference type="ARBA" id="ARBA00022801"/>
    </source>
</evidence>
<proteinExistence type="inferred from homology"/>
<feature type="domain" description="Helicase C-terminal" evidence="9">
    <location>
        <begin position="841"/>
        <end position="1015"/>
    </location>
</feature>
<dbReference type="PROSITE" id="PS00690">
    <property type="entry name" value="DEAH_ATP_HELICASE"/>
    <property type="match status" value="1"/>
</dbReference>
<evidence type="ECO:0000256" key="5">
    <source>
        <dbReference type="ARBA" id="ARBA00022806"/>
    </source>
</evidence>
<dbReference type="CDD" id="cd18791">
    <property type="entry name" value="SF2_C_RHA"/>
    <property type="match status" value="1"/>
</dbReference>
<feature type="compositionally biased region" description="Polar residues" evidence="7">
    <location>
        <begin position="81"/>
        <end position="93"/>
    </location>
</feature>
<dbReference type="Gene3D" id="1.20.120.1080">
    <property type="match status" value="1"/>
</dbReference>
<dbReference type="PROSITE" id="PS51192">
    <property type="entry name" value="HELICASE_ATP_BIND_1"/>
    <property type="match status" value="1"/>
</dbReference>
<gene>
    <name evidence="10" type="primary">DHX9_1</name>
    <name evidence="10" type="ORF">TWF506_010843</name>
</gene>
<dbReference type="Pfam" id="PF21010">
    <property type="entry name" value="HA2_C"/>
    <property type="match status" value="1"/>
</dbReference>
<dbReference type="EMBL" id="JAVHJM010000009">
    <property type="protein sequence ID" value="KAK6505910.1"/>
    <property type="molecule type" value="Genomic_DNA"/>
</dbReference>
<dbReference type="InterPro" id="IPR007502">
    <property type="entry name" value="Helicase-assoc_dom"/>
</dbReference>
<evidence type="ECO:0000256" key="1">
    <source>
        <dbReference type="ARBA" id="ARBA00008792"/>
    </source>
</evidence>
<keyword evidence="4" id="KW-0378">Hydrolase</keyword>